<accession>A0A4C1VU23</accession>
<keyword evidence="6" id="KW-0539">Nucleus</keyword>
<protein>
    <recommendedName>
        <fullName evidence="8">C2H2-type domain-containing protein</fullName>
    </recommendedName>
</protein>
<evidence type="ECO:0000256" key="2">
    <source>
        <dbReference type="ARBA" id="ARBA00022723"/>
    </source>
</evidence>
<evidence type="ECO:0000313" key="9">
    <source>
        <dbReference type="EMBL" id="GBP41827.1"/>
    </source>
</evidence>
<sequence>MEGKCGGQMEKSIQDISNSISQLNLVSFRRPDEIKKLANHFKSVINNPLTQQNAVILNYMRNLEETHKKIYNQPRELTQVEYIFTPDTKSNSQRQRFNSISVSEISELLKTEFPTTERSQQVHICIDCNVEIPINEEEPLMESLQRHFDLEIHQPKLKRESVDVAEPIILPNMSRRLSAMECGDIPVSHLETLMPKSHTEKLDRLFSAKLEASLIRHLPDNSESSIDAAMKFYQSAYDRLCSEVLTIDFSTLTSTVAPIIMSIKDNVNQNFAGDANKNFETDEIEQDRQEKPMKNQIKKYRYYGPIEAMILKLLSDHKLLSLIDDRTGKPAFFCIACEYYTLRFRYDSVLNHVFNETHMHNLACIIQADMHIPFSQDRSVEKIRDINVKFLMNNNITESQNVIYCSLCKINIDNYDSVILHVLDDNHLGRMSDKLYRKTKVTPETPIPDEWGPKSLDWAKFLAGTGKVLCSKDHVVIENFIKPSGKVTNYCTCCDMTLKGPRQVLFNHIRQKKHLRNAAPLKLAMLFKNFCRSSEYYASFGNYYLCSICPGNVTCPCFSSMVEHIESDCHIETIAKLVCSALHPNDLDKNLMKSNGFDIENGTENGFYCQMCNTTFESITDSINHIFTDVIHQNAVVQSKYNTSKGDIISVYMKGNFIMHSEGTVFDCVICSSSFNSLRSLLNHLVYAEHFKCKPSAETIFRFYLELKHNLSLWMRNKYVYKEFGNLKCGVCNDYISQDENAKRHVVSFRHRENMGASFVNMNLDPSALE</sequence>
<dbReference type="InterPro" id="IPR013087">
    <property type="entry name" value="Znf_C2H2_type"/>
</dbReference>
<dbReference type="GO" id="GO:0008270">
    <property type="term" value="F:zinc ion binding"/>
    <property type="evidence" value="ECO:0007669"/>
    <property type="project" value="UniProtKB-KW"/>
</dbReference>
<comment type="subcellular location">
    <subcellularLocation>
        <location evidence="1">Nucleus</location>
    </subcellularLocation>
</comment>
<evidence type="ECO:0000256" key="6">
    <source>
        <dbReference type="ARBA" id="ARBA00023242"/>
    </source>
</evidence>
<dbReference type="GO" id="GO:0005634">
    <property type="term" value="C:nucleus"/>
    <property type="evidence" value="ECO:0007669"/>
    <property type="project" value="UniProtKB-SubCell"/>
</dbReference>
<gene>
    <name evidence="9" type="ORF">EVAR_86797_1</name>
</gene>
<evidence type="ECO:0000256" key="7">
    <source>
        <dbReference type="PROSITE-ProRule" id="PRU00042"/>
    </source>
</evidence>
<keyword evidence="10" id="KW-1185">Reference proteome</keyword>
<comment type="caution">
    <text evidence="9">The sequence shown here is derived from an EMBL/GenBank/DDBJ whole genome shotgun (WGS) entry which is preliminary data.</text>
</comment>
<evidence type="ECO:0000256" key="5">
    <source>
        <dbReference type="ARBA" id="ARBA00022833"/>
    </source>
</evidence>
<evidence type="ECO:0000313" key="10">
    <source>
        <dbReference type="Proteomes" id="UP000299102"/>
    </source>
</evidence>
<keyword evidence="5" id="KW-0862">Zinc</keyword>
<dbReference type="Pfam" id="PF12756">
    <property type="entry name" value="zf-C2H2_2"/>
    <property type="match status" value="1"/>
</dbReference>
<keyword evidence="3" id="KW-0677">Repeat</keyword>
<keyword evidence="2" id="KW-0479">Metal-binding</keyword>
<proteinExistence type="predicted"/>
<evidence type="ECO:0000256" key="1">
    <source>
        <dbReference type="ARBA" id="ARBA00004123"/>
    </source>
</evidence>
<keyword evidence="4 7" id="KW-0863">Zinc-finger</keyword>
<evidence type="ECO:0000256" key="3">
    <source>
        <dbReference type="ARBA" id="ARBA00022737"/>
    </source>
</evidence>
<organism evidence="9 10">
    <name type="scientific">Eumeta variegata</name>
    <name type="common">Bagworm moth</name>
    <name type="synonym">Eumeta japonica</name>
    <dbReference type="NCBI Taxonomy" id="151549"/>
    <lineage>
        <taxon>Eukaryota</taxon>
        <taxon>Metazoa</taxon>
        <taxon>Ecdysozoa</taxon>
        <taxon>Arthropoda</taxon>
        <taxon>Hexapoda</taxon>
        <taxon>Insecta</taxon>
        <taxon>Pterygota</taxon>
        <taxon>Neoptera</taxon>
        <taxon>Endopterygota</taxon>
        <taxon>Lepidoptera</taxon>
        <taxon>Glossata</taxon>
        <taxon>Ditrysia</taxon>
        <taxon>Tineoidea</taxon>
        <taxon>Psychidae</taxon>
        <taxon>Oiketicinae</taxon>
        <taxon>Eumeta</taxon>
    </lineage>
</organism>
<dbReference type="EMBL" id="BGZK01000407">
    <property type="protein sequence ID" value="GBP41827.1"/>
    <property type="molecule type" value="Genomic_DNA"/>
</dbReference>
<dbReference type="PANTHER" id="PTHR24406">
    <property type="entry name" value="TRANSCRIPTIONAL REPRESSOR CTCFL-RELATED"/>
    <property type="match status" value="1"/>
</dbReference>
<dbReference type="OrthoDB" id="7283135at2759"/>
<dbReference type="InterPro" id="IPR041661">
    <property type="entry name" value="ZN622/Rei1/Reh1_Znf-C2H2"/>
</dbReference>
<dbReference type="AlphaFoldDB" id="A0A4C1VU23"/>
<dbReference type="PROSITE" id="PS50157">
    <property type="entry name" value="ZINC_FINGER_C2H2_2"/>
    <property type="match status" value="1"/>
</dbReference>
<feature type="domain" description="C2H2-type" evidence="8">
    <location>
        <begin position="666"/>
        <end position="695"/>
    </location>
</feature>
<dbReference type="SMART" id="SM00355">
    <property type="entry name" value="ZnF_C2H2"/>
    <property type="match status" value="5"/>
</dbReference>
<dbReference type="PROSITE" id="PS00028">
    <property type="entry name" value="ZINC_FINGER_C2H2_1"/>
    <property type="match status" value="1"/>
</dbReference>
<name>A0A4C1VU23_EUMVA</name>
<evidence type="ECO:0000259" key="8">
    <source>
        <dbReference type="PROSITE" id="PS50157"/>
    </source>
</evidence>
<reference evidence="9 10" key="1">
    <citation type="journal article" date="2019" name="Commun. Biol.">
        <title>The bagworm genome reveals a unique fibroin gene that provides high tensile strength.</title>
        <authorList>
            <person name="Kono N."/>
            <person name="Nakamura H."/>
            <person name="Ohtoshi R."/>
            <person name="Tomita M."/>
            <person name="Numata K."/>
            <person name="Arakawa K."/>
        </authorList>
    </citation>
    <scope>NUCLEOTIDE SEQUENCE [LARGE SCALE GENOMIC DNA]</scope>
</reference>
<dbReference type="Proteomes" id="UP000299102">
    <property type="component" value="Unassembled WGS sequence"/>
</dbReference>
<evidence type="ECO:0000256" key="4">
    <source>
        <dbReference type="ARBA" id="ARBA00022771"/>
    </source>
</evidence>
<dbReference type="InterPro" id="IPR050888">
    <property type="entry name" value="ZnF_C2H2-type_TF"/>
</dbReference>